<dbReference type="Gene3D" id="1.25.40.10">
    <property type="entry name" value="Tetratricopeptide repeat domain"/>
    <property type="match status" value="1"/>
</dbReference>
<dbReference type="RefSeq" id="WP_141785050.1">
    <property type="nucleotide sequence ID" value="NZ_BAAAIK010000007.1"/>
</dbReference>
<dbReference type="InterPro" id="IPR019734">
    <property type="entry name" value="TPR_rpt"/>
</dbReference>
<comment type="caution">
    <text evidence="3">The sequence shown here is derived from an EMBL/GenBank/DDBJ whole genome shotgun (WGS) entry which is preliminary data.</text>
</comment>
<evidence type="ECO:0000313" key="3">
    <source>
        <dbReference type="EMBL" id="TQL50993.1"/>
    </source>
</evidence>
<dbReference type="SUPFAM" id="SSF48452">
    <property type="entry name" value="TPR-like"/>
    <property type="match status" value="1"/>
</dbReference>
<feature type="compositionally biased region" description="Acidic residues" evidence="2">
    <location>
        <begin position="239"/>
        <end position="261"/>
    </location>
</feature>
<evidence type="ECO:0000256" key="2">
    <source>
        <dbReference type="SAM" id="MobiDB-lite"/>
    </source>
</evidence>
<gene>
    <name evidence="3" type="ORF">FB467_2126</name>
</gene>
<feature type="region of interest" description="Disordered" evidence="2">
    <location>
        <begin position="238"/>
        <end position="261"/>
    </location>
</feature>
<dbReference type="Pfam" id="PF13432">
    <property type="entry name" value="TPR_16"/>
    <property type="match status" value="2"/>
</dbReference>
<dbReference type="EMBL" id="VFOP01000001">
    <property type="protein sequence ID" value="TQL50993.1"/>
    <property type="molecule type" value="Genomic_DNA"/>
</dbReference>
<sequence length="261" mass="28229">MDTSQLDRAVWQELRTLSKDNAAGVAEHLVAAGLAMGEGDLDRALAHAKTASRRAGRVASVREALGVVHYRRGEWSNALAEFRTARRLSGSNHLLPQMADVERGLGRPERALELAAGPEAESLTRADRVELAIVVSGARRDLGQHEAGAATLRDLARSTRPSQPWAARLFYAYAEALLGLGQDDEAREWFDRALAADAADETDAAERLAELDGVAFTDLEEEADLEDQAGLERQADLEGQADPEVQGEVEVEVVDGAEDPR</sequence>
<dbReference type="SMART" id="SM00028">
    <property type="entry name" value="TPR"/>
    <property type="match status" value="2"/>
</dbReference>
<dbReference type="InterPro" id="IPR011990">
    <property type="entry name" value="TPR-like_helical_dom_sf"/>
</dbReference>
<dbReference type="Proteomes" id="UP000319516">
    <property type="component" value="Unassembled WGS sequence"/>
</dbReference>
<dbReference type="OrthoDB" id="3215237at2"/>
<accession>A0A542YSB6</accession>
<protein>
    <submittedName>
        <fullName evidence="3">Tetratricopeptide repeat protein</fullName>
    </submittedName>
</protein>
<keyword evidence="4" id="KW-1185">Reference proteome</keyword>
<reference evidence="3 4" key="1">
    <citation type="submission" date="2019-06" db="EMBL/GenBank/DDBJ databases">
        <title>Sequencing the genomes of 1000 actinobacteria strains.</title>
        <authorList>
            <person name="Klenk H.-P."/>
        </authorList>
    </citation>
    <scope>NUCLEOTIDE SEQUENCE [LARGE SCALE GENOMIC DNA]</scope>
    <source>
        <strain evidence="3 4">DSM 12335</strain>
    </source>
</reference>
<dbReference type="PROSITE" id="PS50005">
    <property type="entry name" value="TPR"/>
    <property type="match status" value="1"/>
</dbReference>
<organism evidence="3 4">
    <name type="scientific">Ornithinicoccus hortensis</name>
    <dbReference type="NCBI Taxonomy" id="82346"/>
    <lineage>
        <taxon>Bacteria</taxon>
        <taxon>Bacillati</taxon>
        <taxon>Actinomycetota</taxon>
        <taxon>Actinomycetes</taxon>
        <taxon>Micrococcales</taxon>
        <taxon>Intrasporangiaceae</taxon>
        <taxon>Ornithinicoccus</taxon>
    </lineage>
</organism>
<evidence type="ECO:0000256" key="1">
    <source>
        <dbReference type="PROSITE-ProRule" id="PRU00339"/>
    </source>
</evidence>
<name>A0A542YSB6_9MICO</name>
<dbReference type="AlphaFoldDB" id="A0A542YSB6"/>
<feature type="repeat" description="TPR" evidence="1">
    <location>
        <begin position="59"/>
        <end position="92"/>
    </location>
</feature>
<proteinExistence type="predicted"/>
<keyword evidence="1" id="KW-0802">TPR repeat</keyword>
<evidence type="ECO:0000313" key="4">
    <source>
        <dbReference type="Proteomes" id="UP000319516"/>
    </source>
</evidence>